<gene>
    <name evidence="1" type="ORF">ELS19_01115</name>
</gene>
<name>A0A482TEV6_9EURY</name>
<dbReference type="AlphaFoldDB" id="A0A482TEV6"/>
<proteinExistence type="predicted"/>
<comment type="caution">
    <text evidence="1">The sequence shown here is derived from an EMBL/GenBank/DDBJ whole genome shotgun (WGS) entry which is preliminary data.</text>
</comment>
<dbReference type="EMBL" id="RZHH01000002">
    <property type="protein sequence ID" value="RYJ15272.1"/>
    <property type="molecule type" value="Genomic_DNA"/>
</dbReference>
<organism evidence="1 2">
    <name type="scientific">Halogeometricum borinquense</name>
    <dbReference type="NCBI Taxonomy" id="60847"/>
    <lineage>
        <taxon>Archaea</taxon>
        <taxon>Methanobacteriati</taxon>
        <taxon>Methanobacteriota</taxon>
        <taxon>Stenosarchaea group</taxon>
        <taxon>Halobacteria</taxon>
        <taxon>Halobacteriales</taxon>
        <taxon>Haloferacaceae</taxon>
        <taxon>Halogeometricum</taxon>
    </lineage>
</organism>
<protein>
    <submittedName>
        <fullName evidence="1">Uncharacterized protein</fullName>
    </submittedName>
</protein>
<feature type="non-terminal residue" evidence="1">
    <location>
        <position position="1"/>
    </location>
</feature>
<accession>A0A482TEV6</accession>
<sequence>EMGLSDELLAELEQTVDDDKYDEFFEDLWRIGDSPKDLGKDLGDVGEVLSSHPEKNLVEGFVENFDERDELVVVPGHDNMAKGYHVYSERNPEIDKLIMDKESGEVVKLVEEKVGSNDAASDAIDDARGFLDDILDKGIPRDDNNKPNVENIGRLQDRVSDLSKNDFKNADICAIVADGMDDSDKHEDLDPDQVETYKWTDQELKLLYKIARDVSPW</sequence>
<reference evidence="1 2" key="1">
    <citation type="submission" date="2018-12" db="EMBL/GenBank/DDBJ databases">
        <title>Genome analysis provides insights into bioremediation potentialities of Halogeometricum borinquense strain N11.</title>
        <authorList>
            <person name="Najjari A."/>
            <person name="Youssef N."/>
            <person name="Fhoula I."/>
            <person name="Ben Dhia O."/>
            <person name="Mahjoubi M."/>
            <person name="Ouzari H.I."/>
            <person name="Cherif A."/>
        </authorList>
    </citation>
    <scope>NUCLEOTIDE SEQUENCE [LARGE SCALE GENOMIC DNA]</scope>
    <source>
        <strain evidence="1 2">N11</strain>
    </source>
</reference>
<evidence type="ECO:0000313" key="2">
    <source>
        <dbReference type="Proteomes" id="UP000294028"/>
    </source>
</evidence>
<evidence type="ECO:0000313" key="1">
    <source>
        <dbReference type="EMBL" id="RYJ15272.1"/>
    </source>
</evidence>
<dbReference type="Proteomes" id="UP000294028">
    <property type="component" value="Unassembled WGS sequence"/>
</dbReference>
<dbReference type="RefSeq" id="WP_129785589.1">
    <property type="nucleotide sequence ID" value="NZ_RZHH01000002.1"/>
</dbReference>